<evidence type="ECO:0000313" key="2">
    <source>
        <dbReference type="EMBL" id="MBQ0932963.1"/>
    </source>
</evidence>
<evidence type="ECO:0000313" key="3">
    <source>
        <dbReference type="Proteomes" id="UP000676246"/>
    </source>
</evidence>
<reference evidence="2 3" key="1">
    <citation type="submission" date="2021-04" db="EMBL/GenBank/DDBJ databases">
        <title>The genome sequence of Ideonella sp. 3Y2.</title>
        <authorList>
            <person name="Liu Y."/>
        </authorList>
    </citation>
    <scope>NUCLEOTIDE SEQUENCE [LARGE SCALE GENOMIC DNA]</scope>
    <source>
        <strain evidence="2 3">3Y2</strain>
    </source>
</reference>
<keyword evidence="3" id="KW-1185">Reference proteome</keyword>
<evidence type="ECO:0000256" key="1">
    <source>
        <dbReference type="SAM" id="SignalP"/>
    </source>
</evidence>
<accession>A0A940YEZ4</accession>
<keyword evidence="1" id="KW-0732">Signal</keyword>
<dbReference type="RefSeq" id="WP_210856666.1">
    <property type="nucleotide sequence ID" value="NZ_JAGQDD010000022.1"/>
</dbReference>
<organism evidence="2 3">
    <name type="scientific">Ideonella alba</name>
    <dbReference type="NCBI Taxonomy" id="2824118"/>
    <lineage>
        <taxon>Bacteria</taxon>
        <taxon>Pseudomonadati</taxon>
        <taxon>Pseudomonadota</taxon>
        <taxon>Betaproteobacteria</taxon>
        <taxon>Burkholderiales</taxon>
        <taxon>Sphaerotilaceae</taxon>
        <taxon>Ideonella</taxon>
    </lineage>
</organism>
<feature type="chain" id="PRO_5038060522" evidence="1">
    <location>
        <begin position="19"/>
        <end position="218"/>
    </location>
</feature>
<gene>
    <name evidence="2" type="ORF">KAK03_21040</name>
</gene>
<dbReference type="AlphaFoldDB" id="A0A940YEZ4"/>
<protein>
    <submittedName>
        <fullName evidence="2">Uncharacterized protein</fullName>
    </submittedName>
</protein>
<sequence>MKTIHALALAALTGMAQAGTVYDNFQLTKWVVRVSPAVHVFEHAGRLRVDLNKGVQGEVSSGGYYSTCQLTGDFDVSTEFYLPEYPAANGVRVGLMLNTTQTNGVGFDTTYAAMQMVSLPDGTAQYAGDLSNYGYTLNAPANTSNIQGKLRLKRAGQMLTAYFWDGPHGQWVPVATSATFTAAPVYFGLTSWSQDSYFGDMRVRTAFDNPTIDGSCAN</sequence>
<comment type="caution">
    <text evidence="2">The sequence shown here is derived from an EMBL/GenBank/DDBJ whole genome shotgun (WGS) entry which is preliminary data.</text>
</comment>
<feature type="signal peptide" evidence="1">
    <location>
        <begin position="1"/>
        <end position="18"/>
    </location>
</feature>
<dbReference type="Proteomes" id="UP000676246">
    <property type="component" value="Unassembled WGS sequence"/>
</dbReference>
<name>A0A940YEZ4_9BURK</name>
<dbReference type="EMBL" id="JAGQDD010000022">
    <property type="protein sequence ID" value="MBQ0932963.1"/>
    <property type="molecule type" value="Genomic_DNA"/>
</dbReference>
<proteinExistence type="predicted"/>